<organism evidence="4">
    <name type="scientific">Hydatigena taeniaeformis</name>
    <name type="common">Feline tapeworm</name>
    <name type="synonym">Taenia taeniaeformis</name>
    <dbReference type="NCBI Taxonomy" id="6205"/>
    <lineage>
        <taxon>Eukaryota</taxon>
        <taxon>Metazoa</taxon>
        <taxon>Spiralia</taxon>
        <taxon>Lophotrochozoa</taxon>
        <taxon>Platyhelminthes</taxon>
        <taxon>Cestoda</taxon>
        <taxon>Eucestoda</taxon>
        <taxon>Cyclophyllidea</taxon>
        <taxon>Taeniidae</taxon>
        <taxon>Hydatigera</taxon>
    </lineage>
</organism>
<feature type="signal peptide" evidence="1">
    <location>
        <begin position="1"/>
        <end position="17"/>
    </location>
</feature>
<keyword evidence="1" id="KW-0732">Signal</keyword>
<dbReference type="OrthoDB" id="6242620at2759"/>
<protein>
    <submittedName>
        <fullName evidence="4">Secreted protein</fullName>
    </submittedName>
</protein>
<feature type="chain" id="PRO_5043132847" evidence="1">
    <location>
        <begin position="18"/>
        <end position="233"/>
    </location>
</feature>
<reference evidence="4" key="1">
    <citation type="submission" date="2017-02" db="UniProtKB">
        <authorList>
            <consortium name="WormBaseParasite"/>
        </authorList>
    </citation>
    <scope>IDENTIFICATION</scope>
</reference>
<dbReference type="Proteomes" id="UP000274429">
    <property type="component" value="Unassembled WGS sequence"/>
</dbReference>
<reference evidence="2 3" key="2">
    <citation type="submission" date="2018-11" db="EMBL/GenBank/DDBJ databases">
        <authorList>
            <consortium name="Pathogen Informatics"/>
        </authorList>
    </citation>
    <scope>NUCLEOTIDE SEQUENCE [LARGE SCALE GENOMIC DNA]</scope>
</reference>
<accession>A0A0R3WKG2</accession>
<evidence type="ECO:0000313" key="3">
    <source>
        <dbReference type="Proteomes" id="UP000274429"/>
    </source>
</evidence>
<name>A0A0R3WKG2_HYDTA</name>
<dbReference type="AlphaFoldDB" id="A0A0R3WKG2"/>
<keyword evidence="3" id="KW-1185">Reference proteome</keyword>
<evidence type="ECO:0000313" key="4">
    <source>
        <dbReference type="WBParaSite" id="TTAC_0000120001-mRNA-1"/>
    </source>
</evidence>
<gene>
    <name evidence="2" type="ORF">TTAC_LOCUS1201</name>
</gene>
<evidence type="ECO:0000256" key="1">
    <source>
        <dbReference type="SAM" id="SignalP"/>
    </source>
</evidence>
<evidence type="ECO:0000313" key="2">
    <source>
        <dbReference type="EMBL" id="VDM17613.1"/>
    </source>
</evidence>
<proteinExistence type="predicted"/>
<dbReference type="WBParaSite" id="TTAC_0000120001-mRNA-1">
    <property type="protein sequence ID" value="TTAC_0000120001-mRNA-1"/>
    <property type="gene ID" value="TTAC_0000120001"/>
</dbReference>
<dbReference type="EMBL" id="UYWX01000213">
    <property type="protein sequence ID" value="VDM17613.1"/>
    <property type="molecule type" value="Genomic_DNA"/>
</dbReference>
<sequence length="233" mass="25666">MLAFALAAIFLCLLAEGHWVTSSSRPNDASDLIEALFDYLLSLLRFMLPEPLTMNKSPKGMINVENASIYGLSNATRGCPMDLNVYSTPAADHISGILCIDLKNFFKIDAIFQISTFFYDSNPNPSTLQLFNFKVRLNLTLTLPKIYQENSGALIKLDGIPTVEISRLKFIQPPDADISDDFDFLTDLAGTLSAGPLGGYIEMRIGEAIQKALKELNKSLEKNVAKLAKPRGL</sequence>